<gene>
    <name evidence="2" type="ORF">LCGC14_1834480</name>
</gene>
<name>A0A0F9H396_9ZZZZ</name>
<evidence type="ECO:0000313" key="2">
    <source>
        <dbReference type="EMBL" id="KKL97431.1"/>
    </source>
</evidence>
<feature type="domain" description="HNH nuclease" evidence="1">
    <location>
        <begin position="87"/>
        <end position="122"/>
    </location>
</feature>
<dbReference type="Gene3D" id="3.90.75.20">
    <property type="match status" value="1"/>
</dbReference>
<reference evidence="2" key="1">
    <citation type="journal article" date="2015" name="Nature">
        <title>Complex archaea that bridge the gap between prokaryotes and eukaryotes.</title>
        <authorList>
            <person name="Spang A."/>
            <person name="Saw J.H."/>
            <person name="Jorgensen S.L."/>
            <person name="Zaremba-Niedzwiedzka K."/>
            <person name="Martijn J."/>
            <person name="Lind A.E."/>
            <person name="van Eijk R."/>
            <person name="Schleper C."/>
            <person name="Guy L."/>
            <person name="Ettema T.J."/>
        </authorList>
    </citation>
    <scope>NUCLEOTIDE SEQUENCE</scope>
</reference>
<organism evidence="2">
    <name type="scientific">marine sediment metagenome</name>
    <dbReference type="NCBI Taxonomy" id="412755"/>
    <lineage>
        <taxon>unclassified sequences</taxon>
        <taxon>metagenomes</taxon>
        <taxon>ecological metagenomes</taxon>
    </lineage>
</organism>
<comment type="caution">
    <text evidence="2">The sequence shown here is derived from an EMBL/GenBank/DDBJ whole genome shotgun (WGS) entry which is preliminary data.</text>
</comment>
<dbReference type="Pfam" id="PF13392">
    <property type="entry name" value="HNH_3"/>
    <property type="match status" value="1"/>
</dbReference>
<dbReference type="InterPro" id="IPR003615">
    <property type="entry name" value="HNH_nuc"/>
</dbReference>
<dbReference type="AlphaFoldDB" id="A0A0F9H396"/>
<accession>A0A0F9H396</accession>
<protein>
    <recommendedName>
        <fullName evidence="1">HNH nuclease domain-containing protein</fullName>
    </recommendedName>
</protein>
<dbReference type="InterPro" id="IPR044925">
    <property type="entry name" value="His-Me_finger_sf"/>
</dbReference>
<dbReference type="SUPFAM" id="SSF54060">
    <property type="entry name" value="His-Me finger endonucleases"/>
    <property type="match status" value="1"/>
</dbReference>
<dbReference type="EMBL" id="LAZR01018169">
    <property type="protein sequence ID" value="KKL97431.1"/>
    <property type="molecule type" value="Genomic_DNA"/>
</dbReference>
<evidence type="ECO:0000259" key="1">
    <source>
        <dbReference type="Pfam" id="PF13392"/>
    </source>
</evidence>
<sequence length="150" mass="17184">MATKALRTGKYNYTTVCKGCGQSFVYYRNTPLSGNQQRDDPRRYCDVCLPNYSGMNGSLHMRRELFYTTKDGYRMVRQNGGNLVSEHRMVMEQVLGRPLVKGESVHHKNGRREDNRPDNLELWLKPQQLAGQRASDVVCPHCGKPYSSPL</sequence>
<proteinExistence type="predicted"/>